<keyword evidence="2" id="KW-0677">Repeat</keyword>
<dbReference type="InterPro" id="IPR019775">
    <property type="entry name" value="WD40_repeat_CS"/>
</dbReference>
<evidence type="ECO:0000256" key="1">
    <source>
        <dbReference type="ARBA" id="ARBA00022574"/>
    </source>
</evidence>
<dbReference type="InterPro" id="IPR036372">
    <property type="entry name" value="BEACH_dom_sf"/>
</dbReference>
<dbReference type="InterPro" id="IPR001680">
    <property type="entry name" value="WD40_rpt"/>
</dbReference>
<feature type="repeat" description="WD" evidence="3">
    <location>
        <begin position="1087"/>
        <end position="1128"/>
    </location>
</feature>
<dbReference type="Gene3D" id="2.130.10.10">
    <property type="entry name" value="YVTN repeat-like/Quinoprotein amine dehydrogenase"/>
    <property type="match status" value="1"/>
</dbReference>
<organism evidence="5 6">
    <name type="scientific">Phytophthora nicotianae</name>
    <name type="common">Potato buckeye rot agent</name>
    <name type="synonym">Phytophthora parasitica</name>
    <dbReference type="NCBI Taxonomy" id="4792"/>
    <lineage>
        <taxon>Eukaryota</taxon>
        <taxon>Sar</taxon>
        <taxon>Stramenopiles</taxon>
        <taxon>Oomycota</taxon>
        <taxon>Peronosporomycetes</taxon>
        <taxon>Peronosporales</taxon>
        <taxon>Peronosporaceae</taxon>
        <taxon>Phytophthora</taxon>
    </lineage>
</organism>
<dbReference type="SUPFAM" id="SSF49899">
    <property type="entry name" value="Concanavalin A-like lectins/glucanases"/>
    <property type="match status" value="1"/>
</dbReference>
<dbReference type="Proteomes" id="UP000054636">
    <property type="component" value="Unassembled WGS sequence"/>
</dbReference>
<dbReference type="AlphaFoldDB" id="A0A0W8DP98"/>
<dbReference type="InterPro" id="IPR051944">
    <property type="entry name" value="BEACH_domain_protein"/>
</dbReference>
<dbReference type="PANTHER" id="PTHR46108">
    <property type="entry name" value="BLUE CHEESE"/>
    <property type="match status" value="1"/>
</dbReference>
<accession>A0A0W8DP98</accession>
<dbReference type="InterPro" id="IPR036322">
    <property type="entry name" value="WD40_repeat_dom_sf"/>
</dbReference>
<keyword evidence="1 3" id="KW-0853">WD repeat</keyword>
<evidence type="ECO:0000256" key="2">
    <source>
        <dbReference type="ARBA" id="ARBA00022737"/>
    </source>
</evidence>
<dbReference type="InterPro" id="IPR015943">
    <property type="entry name" value="WD40/YVTN_repeat-like_dom_sf"/>
</dbReference>
<evidence type="ECO:0000259" key="4">
    <source>
        <dbReference type="PROSITE" id="PS50197"/>
    </source>
</evidence>
<dbReference type="Gene3D" id="1.10.1540.10">
    <property type="entry name" value="BEACH domain"/>
    <property type="match status" value="1"/>
</dbReference>
<dbReference type="PROSITE" id="PS50294">
    <property type="entry name" value="WD_REPEATS_REGION"/>
    <property type="match status" value="1"/>
</dbReference>
<reference evidence="5 6" key="1">
    <citation type="submission" date="2015-11" db="EMBL/GenBank/DDBJ databases">
        <title>Genomes and virulence difference between two physiological races of Phytophthora nicotianae.</title>
        <authorList>
            <person name="Liu H."/>
            <person name="Ma X."/>
            <person name="Yu H."/>
            <person name="Fang D."/>
            <person name="Li Y."/>
            <person name="Wang X."/>
            <person name="Wang W."/>
            <person name="Dong Y."/>
            <person name="Xiao B."/>
        </authorList>
    </citation>
    <scope>NUCLEOTIDE SEQUENCE [LARGE SCALE GENOMIC DNA]</scope>
    <source>
        <strain evidence="6">race 1</strain>
    </source>
</reference>
<protein>
    <recommendedName>
        <fullName evidence="4">BEACH domain-containing protein</fullName>
    </recommendedName>
</protein>
<dbReference type="SUPFAM" id="SSF50978">
    <property type="entry name" value="WD40 repeat-like"/>
    <property type="match status" value="1"/>
</dbReference>
<evidence type="ECO:0000313" key="5">
    <source>
        <dbReference type="EMBL" id="KUF98021.1"/>
    </source>
</evidence>
<comment type="caution">
    <text evidence="5">The sequence shown here is derived from an EMBL/GenBank/DDBJ whole genome shotgun (WGS) entry which is preliminary data.</text>
</comment>
<dbReference type="Pfam" id="PF00400">
    <property type="entry name" value="WD40"/>
    <property type="match status" value="2"/>
</dbReference>
<dbReference type="SMART" id="SM00320">
    <property type="entry name" value="WD40"/>
    <property type="match status" value="3"/>
</dbReference>
<evidence type="ECO:0000313" key="6">
    <source>
        <dbReference type="Proteomes" id="UP000054636"/>
    </source>
</evidence>
<dbReference type="PROSITE" id="PS50082">
    <property type="entry name" value="WD_REPEATS_2"/>
    <property type="match status" value="1"/>
</dbReference>
<feature type="domain" description="BEACH" evidence="4">
    <location>
        <begin position="588"/>
        <end position="905"/>
    </location>
</feature>
<dbReference type="PROSITE" id="PS50197">
    <property type="entry name" value="BEACH"/>
    <property type="match status" value="1"/>
</dbReference>
<sequence length="1206" mass="132433">MYGTLLCLMLRHNSQECTRFRQSRIPQSLYTITEVLVSSDVMATPFNIVHEDRSRLKEFSLMTTFTELAAALRYSSEPESQLAMLHSGVESDISTILDLLQRFRGAIWRQLLLLYTLMDVLKVGGSTVAALWKSCQGYERLVALFSSLDLTADSASHERVFRIMDLVLELLNVTLDSQHGNDDNVEYFRSIDGYATIASCIITSGVMKTTKRKALLQRILDLIASGVSQTEIRNGDAVQIVFRLLPTVSDSDAIDTMTKLISMLEIVNDGSSISKKERTIRLVRAGVFQWMDDPDLILKLKNAEDPLNPYLVKWLTTIVLEEDLSIPHLHDVLKLVGKAMPKLLSNLCCCKETSEDTTSTEIPETGLLLLQNLLRNPAIRNIYVGKPQGSGQTGRYVHIVNSTERVWPPSSGYSFSCWLRFPALPARDDSKSPTSKTTTSLARLTVSVPLCEGNLTLTPDDDQEERMSVYGVLVGTTLTLFTSKEASAHHENATGELNVASIARKGPLEWSFVSDTRVILASCTDADTMEMWWRAMEQCNSARMPAGQSLSTNTLLTSFGVLSDGDPGVNKPVEDPQSGSEEGSACIVSIYSLEASGCFIRAFFEHSTGFLRFHTGTVNSGPSMNPNPKRTSVVFDAVAIENLRPAATSNGGNSNDVCASHIEQTEHKRDWHHFAFTHRKSVVGSSLITVYIDGQEIATKKLNYPSAPAVGSFQAFVGSDAQVCSPHSALSWKIGPAWFTDEVIPSGTIAGIFSLGPTFSHQFSGHSYRSDVRELIPEFFYLPEFLYNANNCVFGTTQSGEEVWHVILPTWAHGDPREFVRLNRRALESKYVSEHLHEWIDLVFGAKQTGQAAVNAQNVFMNFTYEGTVDIEQITDPVMRAATLAQIENFGQTPSRLFSSPHPQRKVPTLIPTSATEASSMNSSAGHQYDGMTLSTIESYVKWHTPLAPALVAIGKDYVFMKKHSAISVQVNGTAIGDVKFVHDKMQCQGVGCSFMPPRYAKYLDWGNNSGVMKLRVHQQHPGSGRYREANKILAVVEGAHHGGINSASVSDDGALLVTGGEDAVVNLIECSKDSDGRRVFKQAAKFVGHNDAVVCVAINKEFNLIASSSADRSVLLWDLRTRALLQELAGHAATVSHVSINSANGNVLTTTSSEIRLWSINGDLLAASSSSTFGLQAIVSGFRRKYALGFILTLVLVVMCDLDAL</sequence>
<dbReference type="InterPro" id="IPR000409">
    <property type="entry name" value="BEACH_dom"/>
</dbReference>
<dbReference type="SMART" id="SM01026">
    <property type="entry name" value="Beach"/>
    <property type="match status" value="1"/>
</dbReference>
<dbReference type="PROSITE" id="PS00678">
    <property type="entry name" value="WD_REPEATS_1"/>
    <property type="match status" value="1"/>
</dbReference>
<dbReference type="PANTHER" id="PTHR46108:SF4">
    <property type="entry name" value="BLUE CHEESE"/>
    <property type="match status" value="1"/>
</dbReference>
<dbReference type="Pfam" id="PF02138">
    <property type="entry name" value="Beach"/>
    <property type="match status" value="1"/>
</dbReference>
<dbReference type="EMBL" id="LNFP01000085">
    <property type="protein sequence ID" value="KUF98021.1"/>
    <property type="molecule type" value="Genomic_DNA"/>
</dbReference>
<dbReference type="InterPro" id="IPR013320">
    <property type="entry name" value="ConA-like_dom_sf"/>
</dbReference>
<evidence type="ECO:0000256" key="3">
    <source>
        <dbReference type="PROSITE-ProRule" id="PRU00221"/>
    </source>
</evidence>
<dbReference type="SUPFAM" id="SSF81837">
    <property type="entry name" value="BEACH domain"/>
    <property type="match status" value="1"/>
</dbReference>
<gene>
    <name evidence="5" type="ORF">AM588_10011252</name>
</gene>
<name>A0A0W8DP98_PHYNI</name>
<proteinExistence type="predicted"/>